<organism evidence="2 3">
    <name type="scientific">Actinomadura namibiensis</name>
    <dbReference type="NCBI Taxonomy" id="182080"/>
    <lineage>
        <taxon>Bacteria</taxon>
        <taxon>Bacillati</taxon>
        <taxon>Actinomycetota</taxon>
        <taxon>Actinomycetes</taxon>
        <taxon>Streptosporangiales</taxon>
        <taxon>Thermomonosporaceae</taxon>
        <taxon>Actinomadura</taxon>
    </lineage>
</organism>
<dbReference type="AlphaFoldDB" id="A0A7W3QN44"/>
<dbReference type="Pfam" id="PF01526">
    <property type="entry name" value="DDE_Tnp_Tn3"/>
    <property type="match status" value="1"/>
</dbReference>
<dbReference type="RefSeq" id="WP_312898056.1">
    <property type="nucleotide sequence ID" value="NZ_JACJIA010000006.1"/>
</dbReference>
<protein>
    <submittedName>
        <fullName evidence="2">TnpA family transposase</fullName>
    </submittedName>
</protein>
<dbReference type="EMBL" id="JACJIA010000006">
    <property type="protein sequence ID" value="MBA8953171.1"/>
    <property type="molecule type" value="Genomic_DNA"/>
</dbReference>
<evidence type="ECO:0000313" key="2">
    <source>
        <dbReference type="EMBL" id="MBA8953171.1"/>
    </source>
</evidence>
<gene>
    <name evidence="2" type="ORF">HNR61_004821</name>
</gene>
<comment type="caution">
    <text evidence="2">The sequence shown here is derived from an EMBL/GenBank/DDBJ whole genome shotgun (WGS) entry which is preliminary data.</text>
</comment>
<keyword evidence="3" id="KW-1185">Reference proteome</keyword>
<dbReference type="Proteomes" id="UP000572680">
    <property type="component" value="Unassembled WGS sequence"/>
</dbReference>
<dbReference type="InterPro" id="IPR002513">
    <property type="entry name" value="Tn3_Tnp_DDE_dom"/>
</dbReference>
<feature type="domain" description="Tn3 transposase DDE" evidence="1">
    <location>
        <begin position="4"/>
        <end position="168"/>
    </location>
</feature>
<accession>A0A7W3QN44</accession>
<name>A0A7W3QN44_ACTNM</name>
<proteinExistence type="predicted"/>
<sequence length="195" mass="21648">MGGNTIDWRLIERHWRDLMQVALSISQGRLSSAALMRRLRSNSRKNRVYKVFRKVGRSVRTVALLRYLADPALRIRVTAATNKVESYNGFAQWLGFGNNGVLADNDPAEQEKLIKLNTLLANLVVFHNALDIADVVRGLVAEGWTITPADLGALSPYLRAHITRFGAYATDELAVTPEAFNPVLAEVDFDVDLAA</sequence>
<evidence type="ECO:0000259" key="1">
    <source>
        <dbReference type="Pfam" id="PF01526"/>
    </source>
</evidence>
<evidence type="ECO:0000313" key="3">
    <source>
        <dbReference type="Proteomes" id="UP000572680"/>
    </source>
</evidence>
<reference evidence="2 3" key="1">
    <citation type="submission" date="2020-08" db="EMBL/GenBank/DDBJ databases">
        <title>Genomic Encyclopedia of Type Strains, Phase IV (KMG-IV): sequencing the most valuable type-strain genomes for metagenomic binning, comparative biology and taxonomic classification.</title>
        <authorList>
            <person name="Goeker M."/>
        </authorList>
    </citation>
    <scope>NUCLEOTIDE SEQUENCE [LARGE SCALE GENOMIC DNA]</scope>
    <source>
        <strain evidence="2 3">DSM 44197</strain>
    </source>
</reference>
<dbReference type="GO" id="GO:0006313">
    <property type="term" value="P:DNA transposition"/>
    <property type="evidence" value="ECO:0007669"/>
    <property type="project" value="InterPro"/>
</dbReference>
<dbReference type="GO" id="GO:0004803">
    <property type="term" value="F:transposase activity"/>
    <property type="evidence" value="ECO:0007669"/>
    <property type="project" value="InterPro"/>
</dbReference>